<dbReference type="InterPro" id="IPR029058">
    <property type="entry name" value="AB_hydrolase_fold"/>
</dbReference>
<dbReference type="Pfam" id="PF10230">
    <property type="entry name" value="LIDHydrolase"/>
    <property type="match status" value="1"/>
</dbReference>
<dbReference type="Gene3D" id="3.40.50.1820">
    <property type="entry name" value="alpha/beta hydrolase"/>
    <property type="match status" value="1"/>
</dbReference>
<dbReference type="Proteomes" id="UP001412239">
    <property type="component" value="Unassembled WGS sequence"/>
</dbReference>
<proteinExistence type="inferred from homology"/>
<evidence type="ECO:0000256" key="2">
    <source>
        <dbReference type="ARBA" id="ARBA00008300"/>
    </source>
</evidence>
<evidence type="ECO:0000256" key="1">
    <source>
        <dbReference type="ARBA" id="ARBA00004502"/>
    </source>
</evidence>
<dbReference type="SUPFAM" id="SSF53474">
    <property type="entry name" value="alpha/beta-Hydrolases"/>
    <property type="match status" value="1"/>
</dbReference>
<keyword evidence="4" id="KW-0378">Hydrolase</keyword>
<comment type="similarity">
    <text evidence="2">Belongs to the AB hydrolase superfamily. LDAH family.</text>
</comment>
<dbReference type="PANTHER" id="PTHR13390">
    <property type="entry name" value="LIPASE"/>
    <property type="match status" value="1"/>
</dbReference>
<dbReference type="InterPro" id="IPR019363">
    <property type="entry name" value="LDAH"/>
</dbReference>
<reference evidence="5" key="1">
    <citation type="submission" date="2015-10" db="EMBL/GenBank/DDBJ databases">
        <authorList>
            <person name="Regsiter A."/>
            <person name="william w."/>
        </authorList>
    </citation>
    <scope>NUCLEOTIDE SEQUENCE</scope>
    <source>
        <strain evidence="5">Montdore</strain>
    </source>
</reference>
<dbReference type="GO" id="GO:0016298">
    <property type="term" value="F:lipase activity"/>
    <property type="evidence" value="ECO:0007669"/>
    <property type="project" value="InterPro"/>
</dbReference>
<sequence length="347" mass="37063">MPAPTPTPLPFPLPTNLPPLETLYFPTPNPNPAQPYILFIPGNPGLVGYYVAYLSALSALAKLPILALSHSGFCPGQACAKPTPPGYWGLRDQVRHKAEIIRWLAEEKGWDKVLLMGHSVGGYVFMEVIRELGGEGEKVEVVGGVGLFPTIVDIGKSPSGRLLTSILSYVPPLPSIAATAARALTLLPAPVLDTILKAVTRQPPSAASVTGTFLTAPGMVFQALELAREEVETITEDAWGEEIWGCDDTPLVFYFGRNVTTSRSLHEGGTDADSIQDHWVAEETREKLLEARGTGVRMVVCEDGLPHGFCISHGEIMAEKAAAWVNEMAAKGNPGGSLGEGPHRTGP</sequence>
<dbReference type="GO" id="GO:0005811">
    <property type="term" value="C:lipid droplet"/>
    <property type="evidence" value="ECO:0007669"/>
    <property type="project" value="UniProtKB-SubCell"/>
</dbReference>
<name>A0A292PK23_9PEZI</name>
<dbReference type="GO" id="GO:0019915">
    <property type="term" value="P:lipid storage"/>
    <property type="evidence" value="ECO:0007669"/>
    <property type="project" value="InterPro"/>
</dbReference>
<dbReference type="AlphaFoldDB" id="A0A292PK23"/>
<gene>
    <name evidence="5" type="ORF">GSTUAT00008969001</name>
</gene>
<comment type="subcellular location">
    <subcellularLocation>
        <location evidence="1">Lipid droplet</location>
    </subcellularLocation>
</comment>
<organism evidence="5 6">
    <name type="scientific">Tuber aestivum</name>
    <name type="common">summer truffle</name>
    <dbReference type="NCBI Taxonomy" id="59557"/>
    <lineage>
        <taxon>Eukaryota</taxon>
        <taxon>Fungi</taxon>
        <taxon>Dikarya</taxon>
        <taxon>Ascomycota</taxon>
        <taxon>Pezizomycotina</taxon>
        <taxon>Pezizomycetes</taxon>
        <taxon>Pezizales</taxon>
        <taxon>Tuberaceae</taxon>
        <taxon>Tuber</taxon>
    </lineage>
</organism>
<evidence type="ECO:0000256" key="3">
    <source>
        <dbReference type="ARBA" id="ARBA00022677"/>
    </source>
</evidence>
<protein>
    <recommendedName>
        <fullName evidence="7">AB hydrolase-1 domain-containing protein</fullName>
    </recommendedName>
</protein>
<evidence type="ECO:0000313" key="6">
    <source>
        <dbReference type="Proteomes" id="UP001412239"/>
    </source>
</evidence>
<dbReference type="PANTHER" id="PTHR13390:SF0">
    <property type="entry name" value="LIPID DROPLET-ASSOCIATED HYDROLASE"/>
    <property type="match status" value="1"/>
</dbReference>
<evidence type="ECO:0008006" key="7">
    <source>
        <dbReference type="Google" id="ProtNLM"/>
    </source>
</evidence>
<evidence type="ECO:0000256" key="4">
    <source>
        <dbReference type="ARBA" id="ARBA00022801"/>
    </source>
</evidence>
<accession>A0A292PK23</accession>
<keyword evidence="3" id="KW-0551">Lipid droplet</keyword>
<keyword evidence="6" id="KW-1185">Reference proteome</keyword>
<evidence type="ECO:0000313" key="5">
    <source>
        <dbReference type="EMBL" id="CUS06958.1"/>
    </source>
</evidence>
<dbReference type="EMBL" id="LN891275">
    <property type="protein sequence ID" value="CUS06958.1"/>
    <property type="molecule type" value="Genomic_DNA"/>
</dbReference>